<sequence length="66" mass="6949">MANPTSKPAITTISGGLLPKNNPSLAPKRYKTNSKMENSKRPTLGFSDADLVNGIPNGDLPLLITA</sequence>
<dbReference type="Proteomes" id="UP000265520">
    <property type="component" value="Unassembled WGS sequence"/>
</dbReference>
<keyword evidence="3" id="KW-1185">Reference proteome</keyword>
<comment type="caution">
    <text evidence="2">The sequence shown here is derived from an EMBL/GenBank/DDBJ whole genome shotgun (WGS) entry which is preliminary data.</text>
</comment>
<evidence type="ECO:0000313" key="3">
    <source>
        <dbReference type="Proteomes" id="UP000265520"/>
    </source>
</evidence>
<accession>A0A392T3M5</accession>
<protein>
    <submittedName>
        <fullName evidence="2">Uncharacterized protein</fullName>
    </submittedName>
</protein>
<name>A0A392T3M5_9FABA</name>
<dbReference type="AlphaFoldDB" id="A0A392T3M5"/>
<dbReference type="EMBL" id="LXQA010484205">
    <property type="protein sequence ID" value="MCI54730.1"/>
    <property type="molecule type" value="Genomic_DNA"/>
</dbReference>
<evidence type="ECO:0000313" key="2">
    <source>
        <dbReference type="EMBL" id="MCI54730.1"/>
    </source>
</evidence>
<feature type="region of interest" description="Disordered" evidence="1">
    <location>
        <begin position="1"/>
        <end position="44"/>
    </location>
</feature>
<feature type="non-terminal residue" evidence="2">
    <location>
        <position position="66"/>
    </location>
</feature>
<organism evidence="2 3">
    <name type="scientific">Trifolium medium</name>
    <dbReference type="NCBI Taxonomy" id="97028"/>
    <lineage>
        <taxon>Eukaryota</taxon>
        <taxon>Viridiplantae</taxon>
        <taxon>Streptophyta</taxon>
        <taxon>Embryophyta</taxon>
        <taxon>Tracheophyta</taxon>
        <taxon>Spermatophyta</taxon>
        <taxon>Magnoliopsida</taxon>
        <taxon>eudicotyledons</taxon>
        <taxon>Gunneridae</taxon>
        <taxon>Pentapetalae</taxon>
        <taxon>rosids</taxon>
        <taxon>fabids</taxon>
        <taxon>Fabales</taxon>
        <taxon>Fabaceae</taxon>
        <taxon>Papilionoideae</taxon>
        <taxon>50 kb inversion clade</taxon>
        <taxon>NPAAA clade</taxon>
        <taxon>Hologalegina</taxon>
        <taxon>IRL clade</taxon>
        <taxon>Trifolieae</taxon>
        <taxon>Trifolium</taxon>
    </lineage>
</organism>
<evidence type="ECO:0000256" key="1">
    <source>
        <dbReference type="SAM" id="MobiDB-lite"/>
    </source>
</evidence>
<feature type="compositionally biased region" description="Polar residues" evidence="1">
    <location>
        <begin position="1"/>
        <end position="14"/>
    </location>
</feature>
<proteinExistence type="predicted"/>
<reference evidence="2 3" key="1">
    <citation type="journal article" date="2018" name="Front. Plant Sci.">
        <title>Red Clover (Trifolium pratense) and Zigzag Clover (T. medium) - A Picture of Genomic Similarities and Differences.</title>
        <authorList>
            <person name="Dluhosova J."/>
            <person name="Istvanek J."/>
            <person name="Nedelnik J."/>
            <person name="Repkova J."/>
        </authorList>
    </citation>
    <scope>NUCLEOTIDE SEQUENCE [LARGE SCALE GENOMIC DNA]</scope>
    <source>
        <strain evidence="3">cv. 10/8</strain>
        <tissue evidence="2">Leaf</tissue>
    </source>
</reference>